<keyword evidence="1" id="KW-0175">Coiled coil</keyword>
<protein>
    <submittedName>
        <fullName evidence="4">Uncharacterized protein</fullName>
    </submittedName>
</protein>
<gene>
    <name evidence="4" type="ORF">C2G38_2162925</name>
</gene>
<dbReference type="Proteomes" id="UP000266673">
    <property type="component" value="Unassembled WGS sequence"/>
</dbReference>
<feature type="coiled-coil region" evidence="1">
    <location>
        <begin position="65"/>
        <end position="92"/>
    </location>
</feature>
<proteinExistence type="predicted"/>
<keyword evidence="3" id="KW-0472">Membrane</keyword>
<accession>A0A397VXV5</accession>
<evidence type="ECO:0000256" key="2">
    <source>
        <dbReference type="SAM" id="MobiDB-lite"/>
    </source>
</evidence>
<evidence type="ECO:0000313" key="4">
    <source>
        <dbReference type="EMBL" id="RIB26612.1"/>
    </source>
</evidence>
<keyword evidence="3" id="KW-1133">Transmembrane helix</keyword>
<feature type="region of interest" description="Disordered" evidence="2">
    <location>
        <begin position="93"/>
        <end position="112"/>
    </location>
</feature>
<dbReference type="AlphaFoldDB" id="A0A397VXV5"/>
<dbReference type="EMBL" id="QKWP01000130">
    <property type="protein sequence ID" value="RIB26612.1"/>
    <property type="molecule type" value="Genomic_DNA"/>
</dbReference>
<evidence type="ECO:0000313" key="5">
    <source>
        <dbReference type="Proteomes" id="UP000266673"/>
    </source>
</evidence>
<keyword evidence="3" id="KW-0812">Transmembrane</keyword>
<comment type="caution">
    <text evidence="4">The sequence shown here is derived from an EMBL/GenBank/DDBJ whole genome shotgun (WGS) entry which is preliminary data.</text>
</comment>
<keyword evidence="5" id="KW-1185">Reference proteome</keyword>
<feature type="transmembrane region" description="Helical" evidence="3">
    <location>
        <begin position="123"/>
        <end position="142"/>
    </location>
</feature>
<organism evidence="4 5">
    <name type="scientific">Gigaspora rosea</name>
    <dbReference type="NCBI Taxonomy" id="44941"/>
    <lineage>
        <taxon>Eukaryota</taxon>
        <taxon>Fungi</taxon>
        <taxon>Fungi incertae sedis</taxon>
        <taxon>Mucoromycota</taxon>
        <taxon>Glomeromycotina</taxon>
        <taxon>Glomeromycetes</taxon>
        <taxon>Diversisporales</taxon>
        <taxon>Gigasporaceae</taxon>
        <taxon>Gigaspora</taxon>
    </lineage>
</organism>
<name>A0A397VXV5_9GLOM</name>
<evidence type="ECO:0000256" key="3">
    <source>
        <dbReference type="SAM" id="Phobius"/>
    </source>
</evidence>
<sequence length="198" mass="23405">MKKGKQLSKNSFNASNKDVKLRYPNNKQYTPASFEIKTYKSKINKQFKQFQKQNCPNNNYTPDLMRKLEMLKNMHNRKLQEFAKELENQRDLKDLNCSKTVPNDSEQQKPHDYSMQTSNLHTLPFVCLFIFIIVLLLSASTISDPQVFELWSLSMYPNMLFATSNGPFYLENLQDNSTYDMSMEIQYSYDITNFERLQ</sequence>
<dbReference type="OrthoDB" id="2434190at2759"/>
<reference evidence="4 5" key="1">
    <citation type="submission" date="2018-06" db="EMBL/GenBank/DDBJ databases">
        <title>Comparative genomics reveals the genomic features of Rhizophagus irregularis, R. cerebriforme, R. diaphanum and Gigaspora rosea, and their symbiotic lifestyle signature.</title>
        <authorList>
            <person name="Morin E."/>
            <person name="San Clemente H."/>
            <person name="Chen E.C.H."/>
            <person name="De La Providencia I."/>
            <person name="Hainaut M."/>
            <person name="Kuo A."/>
            <person name="Kohler A."/>
            <person name="Murat C."/>
            <person name="Tang N."/>
            <person name="Roy S."/>
            <person name="Loubradou J."/>
            <person name="Henrissat B."/>
            <person name="Grigoriev I.V."/>
            <person name="Corradi N."/>
            <person name="Roux C."/>
            <person name="Martin F.M."/>
        </authorList>
    </citation>
    <scope>NUCLEOTIDE SEQUENCE [LARGE SCALE GENOMIC DNA]</scope>
    <source>
        <strain evidence="4 5">DAOM 194757</strain>
    </source>
</reference>
<evidence type="ECO:0000256" key="1">
    <source>
        <dbReference type="SAM" id="Coils"/>
    </source>
</evidence>